<dbReference type="SUPFAM" id="SSF55729">
    <property type="entry name" value="Acyl-CoA N-acyltransferases (Nat)"/>
    <property type="match status" value="1"/>
</dbReference>
<accession>A0A268NZ15</accession>
<sequence length="168" mass="18987">MIRQGTLNDLPQIEQIAIDATKQMNLEGSDQWTSAYPTAAHFQEDIEQGTLYVYLENMRIVGSISIDQSFPVEFNGSQLSWQTKHETAGTFHRLVVDPAAQQSGVAVKLVQFAESYCREQGLASLKMDTYSKNKKAQKLFAKLGYKPVGTFYYPNKKDPFFAYEKALT</sequence>
<evidence type="ECO:0000256" key="1">
    <source>
        <dbReference type="ARBA" id="ARBA00022679"/>
    </source>
</evidence>
<dbReference type="CDD" id="cd04301">
    <property type="entry name" value="NAT_SF"/>
    <property type="match status" value="1"/>
</dbReference>
<dbReference type="Proteomes" id="UP000216207">
    <property type="component" value="Unassembled WGS sequence"/>
</dbReference>
<feature type="domain" description="N-acetyltransferase" evidence="3">
    <location>
        <begin position="1"/>
        <end position="168"/>
    </location>
</feature>
<comment type="caution">
    <text evidence="4">The sequence shown here is derived from an EMBL/GenBank/DDBJ whole genome shotgun (WGS) entry which is preliminary data.</text>
</comment>
<dbReference type="InterPro" id="IPR016181">
    <property type="entry name" value="Acyl_CoA_acyltransferase"/>
</dbReference>
<gene>
    <name evidence="4" type="ORF">CHH72_13585</name>
</gene>
<reference evidence="4 5" key="1">
    <citation type="submission" date="2017-07" db="EMBL/GenBank/DDBJ databases">
        <title>Isolation and whole genome analysis of endospore-forming bacteria from heroin.</title>
        <authorList>
            <person name="Kalinowski J."/>
            <person name="Ahrens B."/>
            <person name="Al-Dilaimi A."/>
            <person name="Winkler A."/>
            <person name="Wibberg D."/>
            <person name="Schleenbecker U."/>
            <person name="Ruckert C."/>
            <person name="Wolfel R."/>
            <person name="Grass G."/>
        </authorList>
    </citation>
    <scope>NUCLEOTIDE SEQUENCE [LARGE SCALE GENOMIC DNA]</scope>
    <source>
        <strain evidence="4 5">7539</strain>
    </source>
</reference>
<evidence type="ECO:0000259" key="3">
    <source>
        <dbReference type="PROSITE" id="PS51186"/>
    </source>
</evidence>
<dbReference type="InterPro" id="IPR050832">
    <property type="entry name" value="Bact_Acetyltransf"/>
</dbReference>
<dbReference type="AlphaFoldDB" id="A0A268NZ15"/>
<dbReference type="EMBL" id="NPCC01000017">
    <property type="protein sequence ID" value="PAE88305.1"/>
    <property type="molecule type" value="Genomic_DNA"/>
</dbReference>
<dbReference type="PANTHER" id="PTHR43877">
    <property type="entry name" value="AMINOALKYLPHOSPHONATE N-ACETYLTRANSFERASE-RELATED-RELATED"/>
    <property type="match status" value="1"/>
</dbReference>
<dbReference type="Pfam" id="PF00583">
    <property type="entry name" value="Acetyltransf_1"/>
    <property type="match status" value="1"/>
</dbReference>
<protein>
    <recommendedName>
        <fullName evidence="3">N-acetyltransferase domain-containing protein</fullName>
    </recommendedName>
</protein>
<organism evidence="4 5">
    <name type="scientific">Shouchella clausii</name>
    <name type="common">Alkalihalobacillus clausii</name>
    <dbReference type="NCBI Taxonomy" id="79880"/>
    <lineage>
        <taxon>Bacteria</taxon>
        <taxon>Bacillati</taxon>
        <taxon>Bacillota</taxon>
        <taxon>Bacilli</taxon>
        <taxon>Bacillales</taxon>
        <taxon>Bacillaceae</taxon>
        <taxon>Shouchella</taxon>
    </lineage>
</organism>
<dbReference type="Gene3D" id="3.40.630.30">
    <property type="match status" value="1"/>
</dbReference>
<dbReference type="InterPro" id="IPR000182">
    <property type="entry name" value="GNAT_dom"/>
</dbReference>
<evidence type="ECO:0000256" key="2">
    <source>
        <dbReference type="ARBA" id="ARBA00023315"/>
    </source>
</evidence>
<dbReference type="GO" id="GO:0016747">
    <property type="term" value="F:acyltransferase activity, transferring groups other than amino-acyl groups"/>
    <property type="evidence" value="ECO:0007669"/>
    <property type="project" value="InterPro"/>
</dbReference>
<name>A0A268NZ15_SHOCL</name>
<dbReference type="PROSITE" id="PS51186">
    <property type="entry name" value="GNAT"/>
    <property type="match status" value="1"/>
</dbReference>
<keyword evidence="2" id="KW-0012">Acyltransferase</keyword>
<keyword evidence="1" id="KW-0808">Transferase</keyword>
<evidence type="ECO:0000313" key="4">
    <source>
        <dbReference type="EMBL" id="PAE88305.1"/>
    </source>
</evidence>
<proteinExistence type="predicted"/>
<dbReference type="PANTHER" id="PTHR43877:SF2">
    <property type="entry name" value="AMINOALKYLPHOSPHONATE N-ACETYLTRANSFERASE-RELATED"/>
    <property type="match status" value="1"/>
</dbReference>
<dbReference type="RefSeq" id="WP_095326808.1">
    <property type="nucleotide sequence ID" value="NZ_JAUPFF010000007.1"/>
</dbReference>
<evidence type="ECO:0000313" key="5">
    <source>
        <dbReference type="Proteomes" id="UP000216207"/>
    </source>
</evidence>